<organism evidence="1 2">
    <name type="scientific">Caldibacillus debilis</name>
    <dbReference type="NCBI Taxonomy" id="301148"/>
    <lineage>
        <taxon>Bacteria</taxon>
        <taxon>Bacillati</taxon>
        <taxon>Bacillota</taxon>
        <taxon>Bacilli</taxon>
        <taxon>Bacillales</taxon>
        <taxon>Bacillaceae</taxon>
        <taxon>Caldibacillus</taxon>
    </lineage>
</organism>
<dbReference type="EMBL" id="LQYT01000133">
    <property type="protein sequence ID" value="KYD09009.1"/>
    <property type="molecule type" value="Genomic_DNA"/>
</dbReference>
<dbReference type="STRING" id="301148.B4135_3920"/>
<accession>A0A150LAH2</accession>
<reference evidence="1 2" key="1">
    <citation type="submission" date="2016-01" db="EMBL/GenBank/DDBJ databases">
        <title>Draft Genome Sequences of Seven Thermophilic Sporeformers Isolated from Foods.</title>
        <authorList>
            <person name="Berendsen E.M."/>
            <person name="Wells-Bennik M.H."/>
            <person name="Krawcyk A.O."/>
            <person name="De Jong A."/>
            <person name="Holsappel S."/>
            <person name="Eijlander R.T."/>
            <person name="Kuipers O.P."/>
        </authorList>
    </citation>
    <scope>NUCLEOTIDE SEQUENCE [LARGE SCALE GENOMIC DNA]</scope>
    <source>
        <strain evidence="1 2">B4135</strain>
    </source>
</reference>
<proteinExistence type="predicted"/>
<protein>
    <submittedName>
        <fullName evidence="1">Uncharacterized protein</fullName>
    </submittedName>
</protein>
<dbReference type="AlphaFoldDB" id="A0A150LAH2"/>
<dbReference type="RefSeq" id="WP_153017706.1">
    <property type="nucleotide sequence ID" value="NZ_JBAIZG010000058.1"/>
</dbReference>
<evidence type="ECO:0000313" key="1">
    <source>
        <dbReference type="EMBL" id="KYD09009.1"/>
    </source>
</evidence>
<evidence type="ECO:0000313" key="2">
    <source>
        <dbReference type="Proteomes" id="UP000075683"/>
    </source>
</evidence>
<name>A0A150LAH2_9BACI</name>
<sequence length="72" mass="8021">MDRLLADGQTRGFELAERKQGCPLLFFCPEEGLKEPSIFPKTGISRKFVLNAEEMVGKKMNAAIPEKIAQPV</sequence>
<comment type="caution">
    <text evidence="1">The sequence shown here is derived from an EMBL/GenBank/DDBJ whole genome shotgun (WGS) entry which is preliminary data.</text>
</comment>
<dbReference type="Proteomes" id="UP000075683">
    <property type="component" value="Unassembled WGS sequence"/>
</dbReference>
<gene>
    <name evidence="1" type="ORF">B4135_3920</name>
</gene>